<dbReference type="Gene3D" id="2.120.10.80">
    <property type="entry name" value="Kelch-type beta propeller"/>
    <property type="match status" value="1"/>
</dbReference>
<protein>
    <submittedName>
        <fullName evidence="1">Kelch motif family protein</fullName>
    </submittedName>
</protein>
<evidence type="ECO:0000313" key="2">
    <source>
        <dbReference type="Proteomes" id="UP000039865"/>
    </source>
</evidence>
<dbReference type="AlphaFoldDB" id="A0A077ZUB1"/>
<proteinExistence type="predicted"/>
<accession>A0A077ZUB1</accession>
<reference evidence="1 2" key="1">
    <citation type="submission" date="2014-06" db="EMBL/GenBank/DDBJ databases">
        <authorList>
            <person name="Swart Estienne"/>
        </authorList>
    </citation>
    <scope>NUCLEOTIDE SEQUENCE [LARGE SCALE GENOMIC DNA]</scope>
    <source>
        <strain evidence="1 2">130c</strain>
    </source>
</reference>
<name>A0A077ZUB1_STYLE</name>
<dbReference type="SUPFAM" id="SSF117281">
    <property type="entry name" value="Kelch motif"/>
    <property type="match status" value="1"/>
</dbReference>
<evidence type="ECO:0000313" key="1">
    <source>
        <dbReference type="EMBL" id="CDW73493.1"/>
    </source>
</evidence>
<gene>
    <name evidence="1" type="primary">Contig2308.g2490</name>
    <name evidence="1" type="ORF">STYLEM_2473</name>
</gene>
<organism evidence="1 2">
    <name type="scientific">Stylonychia lemnae</name>
    <name type="common">Ciliate</name>
    <dbReference type="NCBI Taxonomy" id="5949"/>
    <lineage>
        <taxon>Eukaryota</taxon>
        <taxon>Sar</taxon>
        <taxon>Alveolata</taxon>
        <taxon>Ciliophora</taxon>
        <taxon>Intramacronucleata</taxon>
        <taxon>Spirotrichea</taxon>
        <taxon>Stichotrichia</taxon>
        <taxon>Sporadotrichida</taxon>
        <taxon>Oxytrichidae</taxon>
        <taxon>Stylonychinae</taxon>
        <taxon>Stylonychia</taxon>
    </lineage>
</organism>
<dbReference type="InterPro" id="IPR015915">
    <property type="entry name" value="Kelch-typ_b-propeller"/>
</dbReference>
<keyword evidence="2" id="KW-1185">Reference proteome</keyword>
<sequence length="361" mass="42330">MQGKNSKHTLVNQSQAIYTVLIFLDQSQLIELQQVCKRFYAKIVPLAMQSQGGFMEDYHNLPIFFEEKNILYYVKHQLSDENIRTSEWKKLGKMRNMPDNDTVTLILTPQNRLFMMGEQEFLNVAQRASMLQERYCFGSCTAYRGRYIVAVGGALSAFTQTGACEIYDAVKDKWYPLPTQNEAKFSVMLVNVKNKFLYSFCGTSKTQNMNHNRPNSTIEKLNIEVCFQLQSQLDFENYQKIIETKKWEILNIDQKDEIQPMIISQGFGYYDRLNQEILIYGGTKIKYDTTLVFDTLTEKFKKQVIWKETPKDRFFYNNYSVINKGRSVILLGRQHIHEINLDDFMQTRSIGYGYIELLEQN</sequence>
<dbReference type="EMBL" id="CCKQ01002404">
    <property type="protein sequence ID" value="CDW73493.1"/>
    <property type="molecule type" value="Genomic_DNA"/>
</dbReference>
<dbReference type="InParanoid" id="A0A077ZUB1"/>
<dbReference type="Proteomes" id="UP000039865">
    <property type="component" value="Unassembled WGS sequence"/>
</dbReference>